<evidence type="ECO:0000259" key="5">
    <source>
        <dbReference type="PROSITE" id="PS51063"/>
    </source>
</evidence>
<sequence length="233" mass="26402">MTSSKSDRQKAGSVFSYLQKYYPFWDKLNEREKESFTSCSALRSCPKGSFIHSERDECLGILLVLSGQVRVYMQSDEGREATLFRLGTGDICTLSASCMIDEITFDILMEAAEDSQLLVTPTCGMRRIMKDNIYAENFLYKRSTEELSEVIWSMSQMLFQSFDKRLAAWLEDERRSTGSPVIATTHDQIAKNLGSAREVVSRMLKYFEREGYVSLSRGAVTIINPKGLAALID</sequence>
<evidence type="ECO:0000313" key="6">
    <source>
        <dbReference type="EMBL" id="HJC65497.1"/>
    </source>
</evidence>
<reference evidence="6" key="1">
    <citation type="journal article" date="2021" name="PeerJ">
        <title>Extensive microbial diversity within the chicken gut microbiome revealed by metagenomics and culture.</title>
        <authorList>
            <person name="Gilroy R."/>
            <person name="Ravi A."/>
            <person name="Getino M."/>
            <person name="Pursley I."/>
            <person name="Horton D.L."/>
            <person name="Alikhan N.F."/>
            <person name="Baker D."/>
            <person name="Gharbi K."/>
            <person name="Hall N."/>
            <person name="Watson M."/>
            <person name="Adriaenssens E.M."/>
            <person name="Foster-Nyarko E."/>
            <person name="Jarju S."/>
            <person name="Secka A."/>
            <person name="Antonio M."/>
            <person name="Oren A."/>
            <person name="Chaudhuri R.R."/>
            <person name="La Ragione R."/>
            <person name="Hildebrand F."/>
            <person name="Pallen M.J."/>
        </authorList>
    </citation>
    <scope>NUCLEOTIDE SEQUENCE</scope>
    <source>
        <strain evidence="6">CHK198-12963</strain>
    </source>
</reference>
<evidence type="ECO:0000313" key="7">
    <source>
        <dbReference type="Proteomes" id="UP000823863"/>
    </source>
</evidence>
<dbReference type="InterPro" id="IPR012318">
    <property type="entry name" value="HTH_CRP"/>
</dbReference>
<dbReference type="InterPro" id="IPR036390">
    <property type="entry name" value="WH_DNA-bd_sf"/>
</dbReference>
<dbReference type="EMBL" id="DWWB01000007">
    <property type="protein sequence ID" value="HJC65497.1"/>
    <property type="molecule type" value="Genomic_DNA"/>
</dbReference>
<dbReference type="CDD" id="cd00092">
    <property type="entry name" value="HTH_CRP"/>
    <property type="match status" value="1"/>
</dbReference>
<protein>
    <submittedName>
        <fullName evidence="6">Crp/Fnr family transcriptional regulator</fullName>
    </submittedName>
</protein>
<name>A0A9D2PQQ8_9FIRM</name>
<dbReference type="Gene3D" id="1.10.10.10">
    <property type="entry name" value="Winged helix-like DNA-binding domain superfamily/Winged helix DNA-binding domain"/>
    <property type="match status" value="1"/>
</dbReference>
<dbReference type="PROSITE" id="PS50042">
    <property type="entry name" value="CNMP_BINDING_3"/>
    <property type="match status" value="1"/>
</dbReference>
<comment type="caution">
    <text evidence="6">The sequence shown here is derived from an EMBL/GenBank/DDBJ whole genome shotgun (WGS) entry which is preliminary data.</text>
</comment>
<evidence type="ECO:0000256" key="3">
    <source>
        <dbReference type="ARBA" id="ARBA00023163"/>
    </source>
</evidence>
<dbReference type="CDD" id="cd00038">
    <property type="entry name" value="CAP_ED"/>
    <property type="match status" value="1"/>
</dbReference>
<dbReference type="Gene3D" id="2.60.120.10">
    <property type="entry name" value="Jelly Rolls"/>
    <property type="match status" value="1"/>
</dbReference>
<dbReference type="Proteomes" id="UP000823863">
    <property type="component" value="Unassembled WGS sequence"/>
</dbReference>
<evidence type="ECO:0000256" key="2">
    <source>
        <dbReference type="ARBA" id="ARBA00023125"/>
    </source>
</evidence>
<evidence type="ECO:0000256" key="1">
    <source>
        <dbReference type="ARBA" id="ARBA00023015"/>
    </source>
</evidence>
<dbReference type="AlphaFoldDB" id="A0A9D2PQQ8"/>
<dbReference type="GO" id="GO:0006355">
    <property type="term" value="P:regulation of DNA-templated transcription"/>
    <property type="evidence" value="ECO:0007669"/>
    <property type="project" value="InterPro"/>
</dbReference>
<dbReference type="InterPro" id="IPR000595">
    <property type="entry name" value="cNMP-bd_dom"/>
</dbReference>
<dbReference type="InterPro" id="IPR014710">
    <property type="entry name" value="RmlC-like_jellyroll"/>
</dbReference>
<organism evidence="6 7">
    <name type="scientific">Candidatus Enterocloster excrementigallinarum</name>
    <dbReference type="NCBI Taxonomy" id="2838558"/>
    <lineage>
        <taxon>Bacteria</taxon>
        <taxon>Bacillati</taxon>
        <taxon>Bacillota</taxon>
        <taxon>Clostridia</taxon>
        <taxon>Lachnospirales</taxon>
        <taxon>Lachnospiraceae</taxon>
        <taxon>Enterocloster</taxon>
    </lineage>
</organism>
<keyword evidence="2" id="KW-0238">DNA-binding</keyword>
<dbReference type="Pfam" id="PF13545">
    <property type="entry name" value="HTH_Crp_2"/>
    <property type="match status" value="1"/>
</dbReference>
<feature type="domain" description="HTH crp-type" evidence="5">
    <location>
        <begin position="160"/>
        <end position="226"/>
    </location>
</feature>
<dbReference type="SMART" id="SM00419">
    <property type="entry name" value="HTH_CRP"/>
    <property type="match status" value="1"/>
</dbReference>
<accession>A0A9D2PQQ8</accession>
<reference evidence="6" key="2">
    <citation type="submission" date="2021-04" db="EMBL/GenBank/DDBJ databases">
        <authorList>
            <person name="Gilroy R."/>
        </authorList>
    </citation>
    <scope>NUCLEOTIDE SEQUENCE</scope>
    <source>
        <strain evidence="6">CHK198-12963</strain>
    </source>
</reference>
<feature type="domain" description="Cyclic nucleotide-binding" evidence="4">
    <location>
        <begin position="24"/>
        <end position="90"/>
    </location>
</feature>
<dbReference type="PROSITE" id="PS51063">
    <property type="entry name" value="HTH_CRP_2"/>
    <property type="match status" value="1"/>
</dbReference>
<dbReference type="SUPFAM" id="SSF51206">
    <property type="entry name" value="cAMP-binding domain-like"/>
    <property type="match status" value="1"/>
</dbReference>
<dbReference type="InterPro" id="IPR018490">
    <property type="entry name" value="cNMP-bd_dom_sf"/>
</dbReference>
<evidence type="ECO:0000259" key="4">
    <source>
        <dbReference type="PROSITE" id="PS50042"/>
    </source>
</evidence>
<proteinExistence type="predicted"/>
<dbReference type="GO" id="GO:0003677">
    <property type="term" value="F:DNA binding"/>
    <property type="evidence" value="ECO:0007669"/>
    <property type="project" value="UniProtKB-KW"/>
</dbReference>
<dbReference type="Pfam" id="PF00027">
    <property type="entry name" value="cNMP_binding"/>
    <property type="match status" value="1"/>
</dbReference>
<dbReference type="SUPFAM" id="SSF46785">
    <property type="entry name" value="Winged helix' DNA-binding domain"/>
    <property type="match status" value="1"/>
</dbReference>
<dbReference type="InterPro" id="IPR036388">
    <property type="entry name" value="WH-like_DNA-bd_sf"/>
</dbReference>
<keyword evidence="3" id="KW-0804">Transcription</keyword>
<gene>
    <name evidence="6" type="ORF">H9931_02090</name>
</gene>
<keyword evidence="1" id="KW-0805">Transcription regulation</keyword>